<name>A0ACB8S8M9_9AGAM</name>
<sequence>MTASQPVLLLRAPSDPSDPYATTLRAAQFEPVSIPVLETVLVSGDTLARRIAEGPKGMRAVIITSARAAEAWGEAVGRLCEGDVQSADWTKIPFYTVGPATATVLSELSSSHSPSLLHLFPIDIRGAQTGNASALAKFIVQEQGDPSNDPHTHVFYLIGDKNRDTLPRILHDGGLRVDELQVYATRGARSFPDDLEKALQKHAEVTPERRAPWWIVFFAPSAAAYVLPYLQAHFCLRPPQLIDAQGETRRNARVAAIGPTTADFIRSEMSINVDVVAETPNAEGLVRALAGYTLPVV</sequence>
<organism evidence="1 2">
    <name type="scientific">Auriscalpium vulgare</name>
    <dbReference type="NCBI Taxonomy" id="40419"/>
    <lineage>
        <taxon>Eukaryota</taxon>
        <taxon>Fungi</taxon>
        <taxon>Dikarya</taxon>
        <taxon>Basidiomycota</taxon>
        <taxon>Agaricomycotina</taxon>
        <taxon>Agaricomycetes</taxon>
        <taxon>Russulales</taxon>
        <taxon>Auriscalpiaceae</taxon>
        <taxon>Auriscalpium</taxon>
    </lineage>
</organism>
<dbReference type="Proteomes" id="UP000814033">
    <property type="component" value="Unassembled WGS sequence"/>
</dbReference>
<accession>A0ACB8S8M9</accession>
<evidence type="ECO:0000313" key="1">
    <source>
        <dbReference type="EMBL" id="KAI0052476.1"/>
    </source>
</evidence>
<protein>
    <submittedName>
        <fullName evidence="1">Tetrapyrrole biosynthesis uroporphyrinogen III synthase</fullName>
    </submittedName>
</protein>
<evidence type="ECO:0000313" key="2">
    <source>
        <dbReference type="Proteomes" id="UP000814033"/>
    </source>
</evidence>
<reference evidence="1" key="2">
    <citation type="journal article" date="2022" name="New Phytol.">
        <title>Evolutionary transition to the ectomycorrhizal habit in the genomes of a hyperdiverse lineage of mushroom-forming fungi.</title>
        <authorList>
            <person name="Looney B."/>
            <person name="Miyauchi S."/>
            <person name="Morin E."/>
            <person name="Drula E."/>
            <person name="Courty P.E."/>
            <person name="Kohler A."/>
            <person name="Kuo A."/>
            <person name="LaButti K."/>
            <person name="Pangilinan J."/>
            <person name="Lipzen A."/>
            <person name="Riley R."/>
            <person name="Andreopoulos W."/>
            <person name="He G."/>
            <person name="Johnson J."/>
            <person name="Nolan M."/>
            <person name="Tritt A."/>
            <person name="Barry K.W."/>
            <person name="Grigoriev I.V."/>
            <person name="Nagy L.G."/>
            <person name="Hibbett D."/>
            <person name="Henrissat B."/>
            <person name="Matheny P.B."/>
            <person name="Labbe J."/>
            <person name="Martin F.M."/>
        </authorList>
    </citation>
    <scope>NUCLEOTIDE SEQUENCE</scope>
    <source>
        <strain evidence="1">FP105234-sp</strain>
    </source>
</reference>
<proteinExistence type="predicted"/>
<dbReference type="EMBL" id="MU275845">
    <property type="protein sequence ID" value="KAI0052476.1"/>
    <property type="molecule type" value="Genomic_DNA"/>
</dbReference>
<reference evidence="1" key="1">
    <citation type="submission" date="2021-02" db="EMBL/GenBank/DDBJ databases">
        <authorList>
            <consortium name="DOE Joint Genome Institute"/>
            <person name="Ahrendt S."/>
            <person name="Looney B.P."/>
            <person name="Miyauchi S."/>
            <person name="Morin E."/>
            <person name="Drula E."/>
            <person name="Courty P.E."/>
            <person name="Chicoki N."/>
            <person name="Fauchery L."/>
            <person name="Kohler A."/>
            <person name="Kuo A."/>
            <person name="Labutti K."/>
            <person name="Pangilinan J."/>
            <person name="Lipzen A."/>
            <person name="Riley R."/>
            <person name="Andreopoulos W."/>
            <person name="He G."/>
            <person name="Johnson J."/>
            <person name="Barry K.W."/>
            <person name="Grigoriev I.V."/>
            <person name="Nagy L."/>
            <person name="Hibbett D."/>
            <person name="Henrissat B."/>
            <person name="Matheny P.B."/>
            <person name="Labbe J."/>
            <person name="Martin F."/>
        </authorList>
    </citation>
    <scope>NUCLEOTIDE SEQUENCE</scope>
    <source>
        <strain evidence="1">FP105234-sp</strain>
    </source>
</reference>
<comment type="caution">
    <text evidence="1">The sequence shown here is derived from an EMBL/GenBank/DDBJ whole genome shotgun (WGS) entry which is preliminary data.</text>
</comment>
<gene>
    <name evidence="1" type="ORF">FA95DRAFT_1580062</name>
</gene>
<keyword evidence="2" id="KW-1185">Reference proteome</keyword>